<protein>
    <submittedName>
        <fullName evidence="1">Uncharacterized protein</fullName>
    </submittedName>
</protein>
<dbReference type="AlphaFoldDB" id="A0A9D4CFD3"/>
<reference evidence="1" key="1">
    <citation type="journal article" date="2019" name="bioRxiv">
        <title>The Genome of the Zebra Mussel, Dreissena polymorpha: A Resource for Invasive Species Research.</title>
        <authorList>
            <person name="McCartney M.A."/>
            <person name="Auch B."/>
            <person name="Kono T."/>
            <person name="Mallez S."/>
            <person name="Zhang Y."/>
            <person name="Obille A."/>
            <person name="Becker A."/>
            <person name="Abrahante J.E."/>
            <person name="Garbe J."/>
            <person name="Badalamenti J.P."/>
            <person name="Herman A."/>
            <person name="Mangelson H."/>
            <person name="Liachko I."/>
            <person name="Sullivan S."/>
            <person name="Sone E.D."/>
            <person name="Koren S."/>
            <person name="Silverstein K.A.T."/>
            <person name="Beckman K.B."/>
            <person name="Gohl D.M."/>
        </authorList>
    </citation>
    <scope>NUCLEOTIDE SEQUENCE</scope>
    <source>
        <strain evidence="1">Duluth1</strain>
        <tissue evidence="1">Whole animal</tissue>
    </source>
</reference>
<evidence type="ECO:0000313" key="2">
    <source>
        <dbReference type="Proteomes" id="UP000828390"/>
    </source>
</evidence>
<accession>A0A9D4CFD3</accession>
<name>A0A9D4CFD3_DREPO</name>
<dbReference type="EMBL" id="JAIWYP010000012">
    <property type="protein sequence ID" value="KAH3724219.1"/>
    <property type="molecule type" value="Genomic_DNA"/>
</dbReference>
<proteinExistence type="predicted"/>
<evidence type="ECO:0000313" key="1">
    <source>
        <dbReference type="EMBL" id="KAH3724219.1"/>
    </source>
</evidence>
<keyword evidence="2" id="KW-1185">Reference proteome</keyword>
<organism evidence="1 2">
    <name type="scientific">Dreissena polymorpha</name>
    <name type="common">Zebra mussel</name>
    <name type="synonym">Mytilus polymorpha</name>
    <dbReference type="NCBI Taxonomy" id="45954"/>
    <lineage>
        <taxon>Eukaryota</taxon>
        <taxon>Metazoa</taxon>
        <taxon>Spiralia</taxon>
        <taxon>Lophotrochozoa</taxon>
        <taxon>Mollusca</taxon>
        <taxon>Bivalvia</taxon>
        <taxon>Autobranchia</taxon>
        <taxon>Heteroconchia</taxon>
        <taxon>Euheterodonta</taxon>
        <taxon>Imparidentia</taxon>
        <taxon>Neoheterodontei</taxon>
        <taxon>Myida</taxon>
        <taxon>Dreissenoidea</taxon>
        <taxon>Dreissenidae</taxon>
        <taxon>Dreissena</taxon>
    </lineage>
</organism>
<sequence length="104" mass="11941">MTQFRTRGINGTNVLTKFHDDQTINVASRVFTRQNVDDGRRTTDKRRSQKLTMSTLCSDVPRGIGGFGVFDNLTHSFKLYLDFIEKTILTNFHEDQEESATPRV</sequence>
<reference evidence="1" key="2">
    <citation type="submission" date="2020-11" db="EMBL/GenBank/DDBJ databases">
        <authorList>
            <person name="McCartney M.A."/>
            <person name="Auch B."/>
            <person name="Kono T."/>
            <person name="Mallez S."/>
            <person name="Becker A."/>
            <person name="Gohl D.M."/>
            <person name="Silverstein K.A.T."/>
            <person name="Koren S."/>
            <person name="Bechman K.B."/>
            <person name="Herman A."/>
            <person name="Abrahante J.E."/>
            <person name="Garbe J."/>
        </authorList>
    </citation>
    <scope>NUCLEOTIDE SEQUENCE</scope>
    <source>
        <strain evidence="1">Duluth1</strain>
        <tissue evidence="1">Whole animal</tissue>
    </source>
</reference>
<comment type="caution">
    <text evidence="1">The sequence shown here is derived from an EMBL/GenBank/DDBJ whole genome shotgun (WGS) entry which is preliminary data.</text>
</comment>
<gene>
    <name evidence="1" type="ORF">DPMN_050033</name>
</gene>
<dbReference type="Proteomes" id="UP000828390">
    <property type="component" value="Unassembled WGS sequence"/>
</dbReference>